<evidence type="ECO:0000313" key="3">
    <source>
        <dbReference type="Proteomes" id="UP000315295"/>
    </source>
</evidence>
<comment type="caution">
    <text evidence="2">The sequence shown here is derived from an EMBL/GenBank/DDBJ whole genome shotgun (WGS) entry which is preliminary data.</text>
</comment>
<dbReference type="Proteomes" id="UP000315295">
    <property type="component" value="Unassembled WGS sequence"/>
</dbReference>
<evidence type="ECO:0000313" key="2">
    <source>
        <dbReference type="EMBL" id="TQD77534.1"/>
    </source>
</evidence>
<feature type="compositionally biased region" description="Low complexity" evidence="1">
    <location>
        <begin position="91"/>
        <end position="120"/>
    </location>
</feature>
<gene>
    <name evidence="2" type="ORF">C1H46_036926</name>
</gene>
<keyword evidence="3" id="KW-1185">Reference proteome</keyword>
<dbReference type="AlphaFoldDB" id="A0A540KTI2"/>
<reference evidence="2 3" key="1">
    <citation type="journal article" date="2019" name="G3 (Bethesda)">
        <title>Sequencing of a Wild Apple (Malus baccata) Genome Unravels the Differences Between Cultivated and Wild Apple Species Regarding Disease Resistance and Cold Tolerance.</title>
        <authorList>
            <person name="Chen X."/>
        </authorList>
    </citation>
    <scope>NUCLEOTIDE SEQUENCE [LARGE SCALE GENOMIC DNA]</scope>
    <source>
        <strain evidence="3">cv. Shandingzi</strain>
        <tissue evidence="2">Leaves</tissue>
    </source>
</reference>
<name>A0A540KTI2_MALBA</name>
<dbReference type="EMBL" id="VIEB01000956">
    <property type="protein sequence ID" value="TQD77534.1"/>
    <property type="molecule type" value="Genomic_DNA"/>
</dbReference>
<organism evidence="2 3">
    <name type="scientific">Malus baccata</name>
    <name type="common">Siberian crab apple</name>
    <name type="synonym">Pyrus baccata</name>
    <dbReference type="NCBI Taxonomy" id="106549"/>
    <lineage>
        <taxon>Eukaryota</taxon>
        <taxon>Viridiplantae</taxon>
        <taxon>Streptophyta</taxon>
        <taxon>Embryophyta</taxon>
        <taxon>Tracheophyta</taxon>
        <taxon>Spermatophyta</taxon>
        <taxon>Magnoliopsida</taxon>
        <taxon>eudicotyledons</taxon>
        <taxon>Gunneridae</taxon>
        <taxon>Pentapetalae</taxon>
        <taxon>rosids</taxon>
        <taxon>fabids</taxon>
        <taxon>Rosales</taxon>
        <taxon>Rosaceae</taxon>
        <taxon>Amygdaloideae</taxon>
        <taxon>Maleae</taxon>
        <taxon>Malus</taxon>
    </lineage>
</organism>
<feature type="compositionally biased region" description="Basic residues" evidence="1">
    <location>
        <begin position="75"/>
        <end position="86"/>
    </location>
</feature>
<feature type="region of interest" description="Disordered" evidence="1">
    <location>
        <begin position="25"/>
        <end position="123"/>
    </location>
</feature>
<evidence type="ECO:0000256" key="1">
    <source>
        <dbReference type="SAM" id="MobiDB-lite"/>
    </source>
</evidence>
<feature type="region of interest" description="Disordered" evidence="1">
    <location>
        <begin position="213"/>
        <end position="233"/>
    </location>
</feature>
<protein>
    <submittedName>
        <fullName evidence="2">Uncharacterized protein</fullName>
    </submittedName>
</protein>
<feature type="non-terminal residue" evidence="2">
    <location>
        <position position="1"/>
    </location>
</feature>
<sequence>ETTDVRSDEESANALILHEAANEAKRREIGEGMDTSDLLGDSEVEGEPKISTQAPKRSRTVVIDNFDSKPEQRPKSKRVASTRRSTRAQISKSSKATSALKTSTAAVGPSVSKKPSVVPKDTSLDVERQRMAKDHQGAVLEALELALVQEFQHALASTFGEPIVPEIPVVSEVTNPQVSHAPFTKTSEVPELYVSQPQVLPQASVEVLGTTSPTPVGGDNLPKKSQEITPPPPLSRALGLSQVMDDEMCPKNAAKRSWMTPKVEAPCFARRFFRRAKSFHFIEFNQNERRQKLQNNYSSYLPSGISRSCSCVAVNLGGIFS</sequence>
<proteinExistence type="predicted"/>
<accession>A0A540KTI2</accession>